<dbReference type="PANTHER" id="PTHR30438">
    <property type="entry name" value="36 KDA ANTIGEN-RELATED"/>
    <property type="match status" value="1"/>
</dbReference>
<dbReference type="PANTHER" id="PTHR30438:SF2">
    <property type="entry name" value="MEMBRANE PROTEIN"/>
    <property type="match status" value="1"/>
</dbReference>
<evidence type="ECO:0000256" key="2">
    <source>
        <dbReference type="SAM" id="SignalP"/>
    </source>
</evidence>
<evidence type="ECO:0000313" key="4">
    <source>
        <dbReference type="Proteomes" id="UP000549882"/>
    </source>
</evidence>
<dbReference type="RefSeq" id="WP_183939468.1">
    <property type="nucleotide sequence ID" value="NZ_JACHBI010000010.1"/>
</dbReference>
<proteinExistence type="predicted"/>
<dbReference type="Proteomes" id="UP000549882">
    <property type="component" value="Unassembled WGS sequence"/>
</dbReference>
<evidence type="ECO:0000313" key="3">
    <source>
        <dbReference type="EMBL" id="MBB5575970.1"/>
    </source>
</evidence>
<sequence>MRKQIALILAVTIGLSLCGDARAENAASRALAGIKAFWSSVAGQQLPQNITMSNGRIEAQQILISAKFAGRLAEVLVDEGQIVDAGSPIARIDTADLEAELVGAKAQVRKSERSEIEATAAIAQRESELLLARQELERAQAMSNTGSGTVQQLDLRRSQLNVAEASARAAQASQDEAQAATDAARAEVARIQSLLQDAVLKAPRRGRVEYKLAQAGEVVAAGAPVATILDLSDVSMTIFLPARAVGRLAIGDEARIILDPAPQYVVPASISFVASEAQFTPKAVETQEEREKLVFRVKLKIAPDLLKNYESRVKTGVRGVGYVRIDPSANWPAELQVKLPQ</sequence>
<feature type="signal peptide" evidence="2">
    <location>
        <begin position="1"/>
        <end position="23"/>
    </location>
</feature>
<keyword evidence="1" id="KW-0175">Coiled coil</keyword>
<comment type="caution">
    <text evidence="3">The sequence shown here is derived from an EMBL/GenBank/DDBJ whole genome shotgun (WGS) entry which is preliminary data.</text>
</comment>
<protein>
    <submittedName>
        <fullName evidence="3">HlyD family secretion protein</fullName>
    </submittedName>
</protein>
<dbReference type="Gene3D" id="2.40.30.170">
    <property type="match status" value="1"/>
</dbReference>
<name>A0A7W8XV37_9HYPH</name>
<gene>
    <name evidence="3" type="ORF">GGD50_004605</name>
</gene>
<keyword evidence="4" id="KW-1185">Reference proteome</keyword>
<dbReference type="Gene3D" id="2.40.50.100">
    <property type="match status" value="1"/>
</dbReference>
<dbReference type="EMBL" id="JACHBI010000010">
    <property type="protein sequence ID" value="MBB5575970.1"/>
    <property type="molecule type" value="Genomic_DNA"/>
</dbReference>
<accession>A0A7W8XV37</accession>
<evidence type="ECO:0000256" key="1">
    <source>
        <dbReference type="SAM" id="Coils"/>
    </source>
</evidence>
<dbReference type="GO" id="GO:0005886">
    <property type="term" value="C:plasma membrane"/>
    <property type="evidence" value="ECO:0007669"/>
    <property type="project" value="TreeGrafter"/>
</dbReference>
<keyword evidence="2" id="KW-0732">Signal</keyword>
<organism evidence="3 4">
    <name type="scientific">Rhizobium paranaense</name>
    <dbReference type="NCBI Taxonomy" id="1650438"/>
    <lineage>
        <taxon>Bacteria</taxon>
        <taxon>Pseudomonadati</taxon>
        <taxon>Pseudomonadota</taxon>
        <taxon>Alphaproteobacteria</taxon>
        <taxon>Hyphomicrobiales</taxon>
        <taxon>Rhizobiaceae</taxon>
        <taxon>Rhizobium/Agrobacterium group</taxon>
        <taxon>Rhizobium</taxon>
    </lineage>
</organism>
<feature type="chain" id="PRO_5031300464" evidence="2">
    <location>
        <begin position="24"/>
        <end position="341"/>
    </location>
</feature>
<feature type="coiled-coil region" evidence="1">
    <location>
        <begin position="94"/>
        <end position="175"/>
    </location>
</feature>
<dbReference type="SUPFAM" id="SSF111369">
    <property type="entry name" value="HlyD-like secretion proteins"/>
    <property type="match status" value="1"/>
</dbReference>
<reference evidence="3 4" key="1">
    <citation type="submission" date="2020-08" db="EMBL/GenBank/DDBJ databases">
        <title>Genomic Encyclopedia of Type Strains, Phase IV (KMG-V): Genome sequencing to study the core and pangenomes of soil and plant-associated prokaryotes.</title>
        <authorList>
            <person name="Whitman W."/>
        </authorList>
    </citation>
    <scope>NUCLEOTIDE SEQUENCE [LARGE SCALE GENOMIC DNA]</scope>
    <source>
        <strain evidence="3 4">SEMIA 4064</strain>
    </source>
</reference>
<dbReference type="AlphaFoldDB" id="A0A7W8XV37"/>